<dbReference type="EnsemblMetazoa" id="tetur17g03200.1">
    <property type="protein sequence ID" value="tetur17g03200.1"/>
    <property type="gene ID" value="tetur17g03200"/>
</dbReference>
<dbReference type="EMBL" id="CAEY01000349">
    <property type="status" value="NOT_ANNOTATED_CDS"/>
    <property type="molecule type" value="Genomic_DNA"/>
</dbReference>
<organism evidence="1 2">
    <name type="scientific">Tetranychus urticae</name>
    <name type="common">Two-spotted spider mite</name>
    <dbReference type="NCBI Taxonomy" id="32264"/>
    <lineage>
        <taxon>Eukaryota</taxon>
        <taxon>Metazoa</taxon>
        <taxon>Ecdysozoa</taxon>
        <taxon>Arthropoda</taxon>
        <taxon>Chelicerata</taxon>
        <taxon>Arachnida</taxon>
        <taxon>Acari</taxon>
        <taxon>Acariformes</taxon>
        <taxon>Trombidiformes</taxon>
        <taxon>Prostigmata</taxon>
        <taxon>Eleutherengona</taxon>
        <taxon>Raphignathae</taxon>
        <taxon>Tetranychoidea</taxon>
        <taxon>Tetranychidae</taxon>
        <taxon>Tetranychus</taxon>
    </lineage>
</organism>
<dbReference type="Proteomes" id="UP000015104">
    <property type="component" value="Unassembled WGS sequence"/>
</dbReference>
<dbReference type="AlphaFoldDB" id="T1KQ82"/>
<proteinExistence type="predicted"/>
<name>T1KQ82_TETUR</name>
<protein>
    <submittedName>
        <fullName evidence="1">Uncharacterized protein</fullName>
    </submittedName>
</protein>
<keyword evidence="2" id="KW-1185">Reference proteome</keyword>
<dbReference type="HOGENOM" id="CLU_3208234_0_0_1"/>
<reference evidence="1" key="2">
    <citation type="submission" date="2015-06" db="UniProtKB">
        <authorList>
            <consortium name="EnsemblMetazoa"/>
        </authorList>
    </citation>
    <scope>IDENTIFICATION</scope>
</reference>
<evidence type="ECO:0000313" key="2">
    <source>
        <dbReference type="Proteomes" id="UP000015104"/>
    </source>
</evidence>
<accession>T1KQ82</accession>
<reference evidence="2" key="1">
    <citation type="submission" date="2011-08" db="EMBL/GenBank/DDBJ databases">
        <authorList>
            <person name="Rombauts S."/>
        </authorList>
    </citation>
    <scope>NUCLEOTIDE SEQUENCE</scope>
    <source>
        <strain evidence="2">London</strain>
    </source>
</reference>
<evidence type="ECO:0000313" key="1">
    <source>
        <dbReference type="EnsemblMetazoa" id="tetur17g03200.1"/>
    </source>
</evidence>
<sequence>MCWTEMYSSSITTGARSIIVTVGKSVDTIDVNINIATLLASCLNC</sequence>